<feature type="transmembrane region" description="Helical" evidence="2">
    <location>
        <begin position="70"/>
        <end position="91"/>
    </location>
</feature>
<evidence type="ECO:0000256" key="1">
    <source>
        <dbReference type="SAM" id="MobiDB-lite"/>
    </source>
</evidence>
<comment type="caution">
    <text evidence="3">The sequence shown here is derived from an EMBL/GenBank/DDBJ whole genome shotgun (WGS) entry which is preliminary data.</text>
</comment>
<protein>
    <recommendedName>
        <fullName evidence="5">DUF4386 domain-containing protein</fullName>
    </recommendedName>
</protein>
<keyword evidence="2" id="KW-1133">Transmembrane helix</keyword>
<dbReference type="Pfam" id="PF14329">
    <property type="entry name" value="DUF4386"/>
    <property type="match status" value="1"/>
</dbReference>
<evidence type="ECO:0008006" key="5">
    <source>
        <dbReference type="Google" id="ProtNLM"/>
    </source>
</evidence>
<keyword evidence="4" id="KW-1185">Reference proteome</keyword>
<feature type="transmembrane region" description="Helical" evidence="2">
    <location>
        <begin position="188"/>
        <end position="207"/>
    </location>
</feature>
<organism evidence="3 4">
    <name type="scientific">Agromyces tropicus</name>
    <dbReference type="NCBI Taxonomy" id="555371"/>
    <lineage>
        <taxon>Bacteria</taxon>
        <taxon>Bacillati</taxon>
        <taxon>Actinomycetota</taxon>
        <taxon>Actinomycetes</taxon>
        <taxon>Micrococcales</taxon>
        <taxon>Microbacteriaceae</taxon>
        <taxon>Agromyces</taxon>
    </lineage>
</organism>
<feature type="transmembrane region" description="Helical" evidence="2">
    <location>
        <begin position="154"/>
        <end position="176"/>
    </location>
</feature>
<proteinExistence type="predicted"/>
<evidence type="ECO:0000313" key="4">
    <source>
        <dbReference type="Proteomes" id="UP001501196"/>
    </source>
</evidence>
<evidence type="ECO:0000256" key="2">
    <source>
        <dbReference type="SAM" id="Phobius"/>
    </source>
</evidence>
<feature type="transmembrane region" description="Helical" evidence="2">
    <location>
        <begin position="213"/>
        <end position="235"/>
    </location>
</feature>
<sequence length="249" mass="26132">MDRTHDESTRGGPRLHVPSRSGRRRRATTIAGLLVIAGFATGILTVVPVLEEAGYLAALPDRRAEVVSGTMFQLPMAMAYAAFALVLHPILRRFDPTLALGFVSLRMVALGFHVLAMALLTLILDVGVVDGGAVDASDESRALVVETLRLGRDLVNHVVVIVATALGDSLLFVLLLRHRLVPAWLSTWGLAGAASAILASLLLLAGVVDVVGIPYLALTGMLGLQGLALAVWLIVRGLDTGAPRSAASA</sequence>
<name>A0ABN2UJY9_9MICO</name>
<feature type="transmembrane region" description="Helical" evidence="2">
    <location>
        <begin position="30"/>
        <end position="50"/>
    </location>
</feature>
<accession>A0ABN2UJY9</accession>
<gene>
    <name evidence="3" type="ORF">GCM10009819_24340</name>
</gene>
<reference evidence="3 4" key="1">
    <citation type="journal article" date="2019" name="Int. J. Syst. Evol. Microbiol.">
        <title>The Global Catalogue of Microorganisms (GCM) 10K type strain sequencing project: providing services to taxonomists for standard genome sequencing and annotation.</title>
        <authorList>
            <consortium name="The Broad Institute Genomics Platform"/>
            <consortium name="The Broad Institute Genome Sequencing Center for Infectious Disease"/>
            <person name="Wu L."/>
            <person name="Ma J."/>
        </authorList>
    </citation>
    <scope>NUCLEOTIDE SEQUENCE [LARGE SCALE GENOMIC DNA]</scope>
    <source>
        <strain evidence="3 4">JCM 15672</strain>
    </source>
</reference>
<dbReference type="Proteomes" id="UP001501196">
    <property type="component" value="Unassembled WGS sequence"/>
</dbReference>
<dbReference type="EMBL" id="BAAAPW010000003">
    <property type="protein sequence ID" value="GAA2038596.1"/>
    <property type="molecule type" value="Genomic_DNA"/>
</dbReference>
<evidence type="ECO:0000313" key="3">
    <source>
        <dbReference type="EMBL" id="GAA2038596.1"/>
    </source>
</evidence>
<keyword evidence="2" id="KW-0472">Membrane</keyword>
<dbReference type="RefSeq" id="WP_344374193.1">
    <property type="nucleotide sequence ID" value="NZ_BAAAPW010000003.1"/>
</dbReference>
<feature type="region of interest" description="Disordered" evidence="1">
    <location>
        <begin position="1"/>
        <end position="23"/>
    </location>
</feature>
<keyword evidence="2" id="KW-0812">Transmembrane</keyword>
<feature type="transmembrane region" description="Helical" evidence="2">
    <location>
        <begin position="103"/>
        <end position="124"/>
    </location>
</feature>
<dbReference type="InterPro" id="IPR025495">
    <property type="entry name" value="DUF4386"/>
</dbReference>